<accession>A0A7R9FN72</accession>
<reference evidence="1" key="1">
    <citation type="submission" date="2020-11" db="EMBL/GenBank/DDBJ databases">
        <authorList>
            <person name="Tran Van P."/>
        </authorList>
    </citation>
    <scope>NUCLEOTIDE SEQUENCE</scope>
</reference>
<protein>
    <submittedName>
        <fullName evidence="1">Uncharacterized protein</fullName>
    </submittedName>
</protein>
<dbReference type="AlphaFoldDB" id="A0A7R9FN72"/>
<keyword evidence="2" id="KW-1185">Reference proteome</keyword>
<name>A0A7R9FN72_9CRUS</name>
<dbReference type="EMBL" id="CAJPEV010002314">
    <property type="protein sequence ID" value="CAG0896494.1"/>
    <property type="molecule type" value="Genomic_DNA"/>
</dbReference>
<sequence>MNRNRVLKKISLPDRARPLYENRQHVFPAVRKCEPPINASIQKPVNEYSTTPAMEYRNSTHSAAAAGLSPMTTMLAENVKICLTNTAQTRQLKENVYYANPAISRSTQHCQPQDATQEELFDYSHGIHGVTREELYDYCHGIQKLH</sequence>
<dbReference type="EMBL" id="LR901831">
    <property type="protein sequence ID" value="CAD7249472.1"/>
    <property type="molecule type" value="Genomic_DNA"/>
</dbReference>
<gene>
    <name evidence="1" type="ORF">DSTB1V02_LOCUS9267</name>
</gene>
<evidence type="ECO:0000313" key="2">
    <source>
        <dbReference type="Proteomes" id="UP000677054"/>
    </source>
</evidence>
<organism evidence="1">
    <name type="scientific">Darwinula stevensoni</name>
    <dbReference type="NCBI Taxonomy" id="69355"/>
    <lineage>
        <taxon>Eukaryota</taxon>
        <taxon>Metazoa</taxon>
        <taxon>Ecdysozoa</taxon>
        <taxon>Arthropoda</taxon>
        <taxon>Crustacea</taxon>
        <taxon>Oligostraca</taxon>
        <taxon>Ostracoda</taxon>
        <taxon>Podocopa</taxon>
        <taxon>Podocopida</taxon>
        <taxon>Darwinulocopina</taxon>
        <taxon>Darwinuloidea</taxon>
        <taxon>Darwinulidae</taxon>
        <taxon>Darwinula</taxon>
    </lineage>
</organism>
<evidence type="ECO:0000313" key="1">
    <source>
        <dbReference type="EMBL" id="CAD7249472.1"/>
    </source>
</evidence>
<proteinExistence type="predicted"/>
<dbReference type="Proteomes" id="UP000677054">
    <property type="component" value="Unassembled WGS sequence"/>
</dbReference>